<proteinExistence type="predicted"/>
<accession>A0AAD5CKF0</accession>
<reference evidence="3" key="1">
    <citation type="submission" date="2022-06" db="EMBL/GenBank/DDBJ databases">
        <title>Uncovering the hologenomic basis of an extraordinary plant invasion.</title>
        <authorList>
            <person name="Bieker V.C."/>
            <person name="Martin M.D."/>
            <person name="Gilbert T."/>
            <person name="Hodgins K."/>
            <person name="Battlay P."/>
            <person name="Petersen B."/>
            <person name="Wilson J."/>
        </authorList>
    </citation>
    <scope>NUCLEOTIDE SEQUENCE</scope>
    <source>
        <strain evidence="3">AA19_3_7</strain>
        <tissue evidence="3">Leaf</tissue>
    </source>
</reference>
<dbReference type="InterPro" id="IPR050856">
    <property type="entry name" value="Biotin_carboxylase_complex"/>
</dbReference>
<organism evidence="3 4">
    <name type="scientific">Ambrosia artemisiifolia</name>
    <name type="common">Common ragweed</name>
    <dbReference type="NCBI Taxonomy" id="4212"/>
    <lineage>
        <taxon>Eukaryota</taxon>
        <taxon>Viridiplantae</taxon>
        <taxon>Streptophyta</taxon>
        <taxon>Embryophyta</taxon>
        <taxon>Tracheophyta</taxon>
        <taxon>Spermatophyta</taxon>
        <taxon>Magnoliopsida</taxon>
        <taxon>eudicotyledons</taxon>
        <taxon>Gunneridae</taxon>
        <taxon>Pentapetalae</taxon>
        <taxon>asterids</taxon>
        <taxon>campanulids</taxon>
        <taxon>Asterales</taxon>
        <taxon>Asteraceae</taxon>
        <taxon>Asteroideae</taxon>
        <taxon>Heliantheae alliance</taxon>
        <taxon>Heliantheae</taxon>
        <taxon>Ambrosia</taxon>
    </lineage>
</organism>
<evidence type="ECO:0000259" key="2">
    <source>
        <dbReference type="PROSITE" id="PS50968"/>
    </source>
</evidence>
<evidence type="ECO:0000313" key="3">
    <source>
        <dbReference type="EMBL" id="KAI7742174.1"/>
    </source>
</evidence>
<evidence type="ECO:0000256" key="1">
    <source>
        <dbReference type="ARBA" id="ARBA00023267"/>
    </source>
</evidence>
<dbReference type="GO" id="GO:0004485">
    <property type="term" value="F:methylcrotonoyl-CoA carboxylase activity"/>
    <property type="evidence" value="ECO:0007669"/>
    <property type="project" value="TreeGrafter"/>
</dbReference>
<dbReference type="InterPro" id="IPR000089">
    <property type="entry name" value="Biotin_lipoyl"/>
</dbReference>
<dbReference type="PROSITE" id="PS00188">
    <property type="entry name" value="BIOTIN"/>
    <property type="match status" value="1"/>
</dbReference>
<keyword evidence="1" id="KW-0092">Biotin</keyword>
<protein>
    <recommendedName>
        <fullName evidence="2">Lipoyl-binding domain-containing protein</fullName>
    </recommendedName>
</protein>
<evidence type="ECO:0000313" key="4">
    <source>
        <dbReference type="Proteomes" id="UP001206925"/>
    </source>
</evidence>
<dbReference type="GO" id="GO:0005739">
    <property type="term" value="C:mitochondrion"/>
    <property type="evidence" value="ECO:0007669"/>
    <property type="project" value="TreeGrafter"/>
</dbReference>
<dbReference type="EMBL" id="JAMZMK010008061">
    <property type="protein sequence ID" value="KAI7742174.1"/>
    <property type="molecule type" value="Genomic_DNA"/>
</dbReference>
<dbReference type="SUPFAM" id="SSF51230">
    <property type="entry name" value="Single hybrid motif"/>
    <property type="match status" value="1"/>
</dbReference>
<dbReference type="PANTHER" id="PTHR18866:SF33">
    <property type="entry name" value="METHYLCROTONOYL-COA CARBOXYLASE SUBUNIT ALPHA, MITOCHONDRIAL-RELATED"/>
    <property type="match status" value="1"/>
</dbReference>
<sequence length="77" mass="8376">MSGLVVKILVKDGMKVEEGQPMLVMEAMKMEHVIKAPSSGIVSGLQVALGQQVSDNSVLFNVKNIRFVDTVTRLGYI</sequence>
<dbReference type="InterPro" id="IPR001882">
    <property type="entry name" value="Biotin_BS"/>
</dbReference>
<feature type="non-terminal residue" evidence="3">
    <location>
        <position position="77"/>
    </location>
</feature>
<comment type="caution">
    <text evidence="3">The sequence shown here is derived from an EMBL/GenBank/DDBJ whole genome shotgun (WGS) entry which is preliminary data.</text>
</comment>
<feature type="domain" description="Lipoyl-binding" evidence="2">
    <location>
        <begin position="1"/>
        <end position="63"/>
    </location>
</feature>
<name>A0AAD5CKF0_AMBAR</name>
<dbReference type="AlphaFoldDB" id="A0AAD5CKF0"/>
<gene>
    <name evidence="3" type="ORF">M8C21_030667</name>
</gene>
<keyword evidence="4" id="KW-1185">Reference proteome</keyword>
<dbReference type="PANTHER" id="PTHR18866">
    <property type="entry name" value="CARBOXYLASE:PYRUVATE/ACETYL-COA/PROPIONYL-COA CARBOXYLASE"/>
    <property type="match status" value="1"/>
</dbReference>
<dbReference type="PROSITE" id="PS50968">
    <property type="entry name" value="BIOTINYL_LIPOYL"/>
    <property type="match status" value="1"/>
</dbReference>
<dbReference type="Gene3D" id="2.40.50.100">
    <property type="match status" value="1"/>
</dbReference>
<dbReference type="InterPro" id="IPR011053">
    <property type="entry name" value="Single_hybrid_motif"/>
</dbReference>
<dbReference type="Proteomes" id="UP001206925">
    <property type="component" value="Unassembled WGS sequence"/>
</dbReference>
<dbReference type="Pfam" id="PF00364">
    <property type="entry name" value="Biotin_lipoyl"/>
    <property type="match status" value="1"/>
</dbReference>
<dbReference type="CDD" id="cd06850">
    <property type="entry name" value="biotinyl_domain"/>
    <property type="match status" value="1"/>
</dbReference>
<dbReference type="FunFam" id="2.40.50.100:FF:000003">
    <property type="entry name" value="Acetyl-CoA carboxylase biotin carboxyl carrier protein"/>
    <property type="match status" value="1"/>
</dbReference>